<dbReference type="InterPro" id="IPR004014">
    <property type="entry name" value="ATPase_P-typ_cation-transptr_N"/>
</dbReference>
<reference evidence="2" key="2">
    <citation type="submission" date="2020-05" db="EMBL/GenBank/DDBJ databases">
        <authorList>
            <person name="Kim H.-S."/>
            <person name="Proctor R.H."/>
            <person name="Brown D.W."/>
        </authorList>
    </citation>
    <scope>NUCLEOTIDE SEQUENCE</scope>
    <source>
        <strain evidence="2">NRRL 20472</strain>
    </source>
</reference>
<dbReference type="InterPro" id="IPR023298">
    <property type="entry name" value="ATPase_P-typ_TM_dom_sf"/>
</dbReference>
<protein>
    <recommendedName>
        <fullName evidence="1">Cation-transporting P-type ATPase N-terminal domain-containing protein</fullName>
    </recommendedName>
</protein>
<dbReference type="AlphaFoldDB" id="A0A8H4T8E5"/>
<dbReference type="Proteomes" id="UP000622797">
    <property type="component" value="Unassembled WGS sequence"/>
</dbReference>
<dbReference type="SUPFAM" id="SSF81665">
    <property type="entry name" value="Calcium ATPase, transmembrane domain M"/>
    <property type="match status" value="1"/>
</dbReference>
<keyword evidence="3" id="KW-1185">Reference proteome</keyword>
<evidence type="ECO:0000313" key="3">
    <source>
        <dbReference type="Proteomes" id="UP000622797"/>
    </source>
</evidence>
<evidence type="ECO:0000313" key="2">
    <source>
        <dbReference type="EMBL" id="KAF4953174.1"/>
    </source>
</evidence>
<dbReference type="EMBL" id="JABEXW010000851">
    <property type="protein sequence ID" value="KAF4953174.1"/>
    <property type="molecule type" value="Genomic_DNA"/>
</dbReference>
<feature type="domain" description="Cation-transporting P-type ATPase N-terminal" evidence="1">
    <location>
        <begin position="131"/>
        <end position="173"/>
    </location>
</feature>
<organism evidence="2 3">
    <name type="scientific">Fusarium sarcochroum</name>
    <dbReference type="NCBI Taxonomy" id="1208366"/>
    <lineage>
        <taxon>Eukaryota</taxon>
        <taxon>Fungi</taxon>
        <taxon>Dikarya</taxon>
        <taxon>Ascomycota</taxon>
        <taxon>Pezizomycotina</taxon>
        <taxon>Sordariomycetes</taxon>
        <taxon>Hypocreomycetidae</taxon>
        <taxon>Hypocreales</taxon>
        <taxon>Nectriaceae</taxon>
        <taxon>Fusarium</taxon>
        <taxon>Fusarium lateritium species complex</taxon>
    </lineage>
</organism>
<dbReference type="Pfam" id="PF00690">
    <property type="entry name" value="Cation_ATPase_N"/>
    <property type="match status" value="1"/>
</dbReference>
<reference evidence="2" key="1">
    <citation type="journal article" date="2020" name="BMC Genomics">
        <title>Correction to: Identification and distribution of gene clusters required for synthesis of sphingolipid metabolism inhibitors in diverse species of the filamentous fungus Fusarium.</title>
        <authorList>
            <person name="Kim H.S."/>
            <person name="Lohmar J.M."/>
            <person name="Busman M."/>
            <person name="Brown D.W."/>
            <person name="Naumann T.A."/>
            <person name="Divon H.H."/>
            <person name="Lysoe E."/>
            <person name="Uhlig S."/>
            <person name="Proctor R.H."/>
        </authorList>
    </citation>
    <scope>NUCLEOTIDE SEQUENCE</scope>
    <source>
        <strain evidence="2">NRRL 20472</strain>
    </source>
</reference>
<evidence type="ECO:0000259" key="1">
    <source>
        <dbReference type="Pfam" id="PF00690"/>
    </source>
</evidence>
<accession>A0A8H4T8E5</accession>
<gene>
    <name evidence="2" type="ORF">FSARC_12449</name>
</gene>
<sequence>MATQPGHGSKGFTLNLADALTPNPSTEDILKTEDNTIAFLPGRLSRMLNPKSHNAFYALGGLVGLEKGLKTDRNARLSVDETTFDESVAYEDVAARDTPKYGTAGDKLPEPKTLTNIPPATYDTKASGFLDRRRIFSENRLPDKKKTKTLLQLAWQTYNDKVLILLAIAAVVSLALGPYQTFGGAHEEGEVGVEWQLVALEAMNEERLDKGRNRHTRQFSKGTLVMLDFILR</sequence>
<name>A0A8H4T8E5_9HYPO</name>
<comment type="caution">
    <text evidence="2">The sequence shown here is derived from an EMBL/GenBank/DDBJ whole genome shotgun (WGS) entry which is preliminary data.</text>
</comment>
<dbReference type="OrthoDB" id="5096074at2759"/>
<proteinExistence type="predicted"/>